<evidence type="ECO:0000256" key="9">
    <source>
        <dbReference type="ARBA" id="ARBA00023128"/>
    </source>
</evidence>
<evidence type="ECO:0000256" key="11">
    <source>
        <dbReference type="ARBA" id="ARBA00034713"/>
    </source>
</evidence>
<evidence type="ECO:0000256" key="2">
    <source>
        <dbReference type="ARBA" id="ARBA00022448"/>
    </source>
</evidence>
<gene>
    <name evidence="13" type="primary">LOC121201828</name>
</gene>
<evidence type="ECO:0000256" key="6">
    <source>
        <dbReference type="ARBA" id="ARBA00022792"/>
    </source>
</evidence>
<evidence type="ECO:0000313" key="12">
    <source>
        <dbReference type="Proteomes" id="UP000515150"/>
    </source>
</evidence>
<dbReference type="KEGG" id="bspl:121201828"/>
<dbReference type="OrthoDB" id="5783753at2759"/>
<dbReference type="CTD" id="283951"/>
<evidence type="ECO:0000256" key="8">
    <source>
        <dbReference type="ARBA" id="ARBA00022989"/>
    </source>
</evidence>
<reference evidence="13" key="1">
    <citation type="submission" date="2025-08" db="UniProtKB">
        <authorList>
            <consortium name="RefSeq"/>
        </authorList>
    </citation>
    <scope>IDENTIFICATION</scope>
</reference>
<name>A0A8M1H7C7_BETSP</name>
<dbReference type="RefSeq" id="XP_040924335.1">
    <property type="nucleotide sequence ID" value="XM_041068401.2"/>
</dbReference>
<organism evidence="12 13">
    <name type="scientific">Betta splendens</name>
    <name type="common">Siamese fighting fish</name>
    <dbReference type="NCBI Taxonomy" id="158456"/>
    <lineage>
        <taxon>Eukaryota</taxon>
        <taxon>Metazoa</taxon>
        <taxon>Chordata</taxon>
        <taxon>Craniata</taxon>
        <taxon>Vertebrata</taxon>
        <taxon>Euteleostomi</taxon>
        <taxon>Actinopterygii</taxon>
        <taxon>Neopterygii</taxon>
        <taxon>Teleostei</taxon>
        <taxon>Neoteleostei</taxon>
        <taxon>Acanthomorphata</taxon>
        <taxon>Anabantaria</taxon>
        <taxon>Anabantiformes</taxon>
        <taxon>Anabantoidei</taxon>
        <taxon>Osphronemidae</taxon>
        <taxon>Betta</taxon>
    </lineage>
</organism>
<comment type="similarity">
    <text evidence="11">Belongs to the UQCC4 family.</text>
</comment>
<keyword evidence="10" id="KW-0472">Membrane</keyword>
<dbReference type="InterPro" id="IPR029160">
    <property type="entry name" value="UQCC4"/>
</dbReference>
<keyword evidence="4" id="KW-0812">Transmembrane</keyword>
<keyword evidence="3" id="KW-0679">Respiratory chain</keyword>
<evidence type="ECO:0000256" key="10">
    <source>
        <dbReference type="ARBA" id="ARBA00023136"/>
    </source>
</evidence>
<keyword evidence="12" id="KW-1185">Reference proteome</keyword>
<dbReference type="Pfam" id="PF15013">
    <property type="entry name" value="CCSMST1"/>
    <property type="match status" value="1"/>
</dbReference>
<evidence type="ECO:0000256" key="1">
    <source>
        <dbReference type="ARBA" id="ARBA00004434"/>
    </source>
</evidence>
<proteinExistence type="inferred from homology"/>
<dbReference type="AlphaFoldDB" id="A0A8M1H7C7"/>
<dbReference type="GO" id="GO:0005743">
    <property type="term" value="C:mitochondrial inner membrane"/>
    <property type="evidence" value="ECO:0007669"/>
    <property type="project" value="UniProtKB-SubCell"/>
</dbReference>
<dbReference type="InterPro" id="IPR023248">
    <property type="entry name" value="UQCC4_vert"/>
</dbReference>
<accession>A0A8M1H7C7</accession>
<sequence length="140" mass="15916">MATSVRRVLTGLTRASLGEMIITHKATSAVSRWHCVRSLALSCLRSAKSKPTEDEVNKPIKFSTSKASHRTWKVDNSMGSHFQQPYWKVLSISLFAAAFILWCALRENTDIDKQLDTDLFEHLPALRPQEDEDEIQKKSE</sequence>
<evidence type="ECO:0000256" key="3">
    <source>
        <dbReference type="ARBA" id="ARBA00022660"/>
    </source>
</evidence>
<keyword evidence="6" id="KW-0999">Mitochondrion inner membrane</keyword>
<keyword evidence="8" id="KW-1133">Transmembrane helix</keyword>
<evidence type="ECO:0000256" key="7">
    <source>
        <dbReference type="ARBA" id="ARBA00022982"/>
    </source>
</evidence>
<keyword evidence="5" id="KW-0732">Signal</keyword>
<evidence type="ECO:0000256" key="5">
    <source>
        <dbReference type="ARBA" id="ARBA00022729"/>
    </source>
</evidence>
<dbReference type="Proteomes" id="UP000515150">
    <property type="component" value="Chromosome 19"/>
</dbReference>
<keyword evidence="7" id="KW-0249">Electron transport</keyword>
<keyword evidence="9" id="KW-0496">Mitochondrion</keyword>
<evidence type="ECO:0000313" key="13">
    <source>
        <dbReference type="RefSeq" id="XP_040924335.1"/>
    </source>
</evidence>
<dbReference type="PANTHER" id="PTHR35268">
    <property type="entry name" value="PROTEIN CCSMST1"/>
    <property type="match status" value="1"/>
</dbReference>
<keyword evidence="2" id="KW-0813">Transport</keyword>
<protein>
    <submittedName>
        <fullName evidence="13">Ubiquinol-cytochrome-c reductase complex assembly factor 4 isoform X1</fullName>
    </submittedName>
</protein>
<comment type="subcellular location">
    <subcellularLocation>
        <location evidence="1">Mitochondrion inner membrane</location>
        <topology evidence="1">Single-pass membrane protein</topology>
    </subcellularLocation>
</comment>
<evidence type="ECO:0000256" key="4">
    <source>
        <dbReference type="ARBA" id="ARBA00022692"/>
    </source>
</evidence>
<dbReference type="PRINTS" id="PR02042">
    <property type="entry name" value="CCSMST1"/>
</dbReference>
<dbReference type="PANTHER" id="PTHR35268:SF1">
    <property type="entry name" value="UBIQUINOL-CYTOCHROME-C REDUCTASE COMPLEX ASSEMBLY FACTOR 4"/>
    <property type="match status" value="1"/>
</dbReference>
<dbReference type="GeneID" id="121201828"/>